<name>A0A3F3QFN7_9EURO</name>
<evidence type="ECO:0000256" key="1">
    <source>
        <dbReference type="SAM" id="Phobius"/>
    </source>
</evidence>
<dbReference type="RefSeq" id="XP_026630892.1">
    <property type="nucleotide sequence ID" value="XM_026764616.1"/>
</dbReference>
<keyword evidence="1" id="KW-1133">Transmembrane helix</keyword>
<dbReference type="AlphaFoldDB" id="A0A3F3QFN7"/>
<gene>
    <name evidence="2" type="ORF">BDQ94DRAFT_135189</name>
</gene>
<accession>A0A3F3QFN7</accession>
<feature type="transmembrane region" description="Helical" evidence="1">
    <location>
        <begin position="12"/>
        <end position="31"/>
    </location>
</feature>
<evidence type="ECO:0000313" key="2">
    <source>
        <dbReference type="EMBL" id="RDH37870.1"/>
    </source>
</evidence>
<dbReference type="Proteomes" id="UP000253729">
    <property type="component" value="Unassembled WGS sequence"/>
</dbReference>
<dbReference type="GeneID" id="38132972"/>
<keyword evidence="1" id="KW-0472">Membrane</keyword>
<keyword evidence="1" id="KW-0812">Transmembrane</keyword>
<dbReference type="EMBL" id="KZ852034">
    <property type="protein sequence ID" value="RDH37870.1"/>
    <property type="molecule type" value="Genomic_DNA"/>
</dbReference>
<organism evidence="2 3">
    <name type="scientific">Aspergillus welwitschiae</name>
    <dbReference type="NCBI Taxonomy" id="1341132"/>
    <lineage>
        <taxon>Eukaryota</taxon>
        <taxon>Fungi</taxon>
        <taxon>Dikarya</taxon>
        <taxon>Ascomycota</taxon>
        <taxon>Pezizomycotina</taxon>
        <taxon>Eurotiomycetes</taxon>
        <taxon>Eurotiomycetidae</taxon>
        <taxon>Eurotiales</taxon>
        <taxon>Aspergillaceae</taxon>
        <taxon>Aspergillus</taxon>
        <taxon>Aspergillus subgen. Circumdati</taxon>
    </lineage>
</organism>
<sequence>MARGVTSNSCRLSLFLSLGLLIPEIYFLICLKVETGHKKQPGKNSTAAETVVPDHLPLTIQQSRARLHDTHSQS</sequence>
<evidence type="ECO:0000313" key="3">
    <source>
        <dbReference type="Proteomes" id="UP000253729"/>
    </source>
</evidence>
<reference evidence="2 3" key="1">
    <citation type="submission" date="2018-07" db="EMBL/GenBank/DDBJ databases">
        <title>The genomes of Aspergillus section Nigri reveals drivers in fungal speciation.</title>
        <authorList>
            <consortium name="DOE Joint Genome Institute"/>
            <person name="Vesth T.C."/>
            <person name="Nybo J."/>
            <person name="Theobald S."/>
            <person name="Brandl J."/>
            <person name="Frisvad J.C."/>
            <person name="Nielsen K.F."/>
            <person name="Lyhne E.K."/>
            <person name="Kogle M.E."/>
            <person name="Kuo A."/>
            <person name="Riley R."/>
            <person name="Clum A."/>
            <person name="Nolan M."/>
            <person name="Lipzen A."/>
            <person name="Salamov A."/>
            <person name="Henrissat B."/>
            <person name="Wiebenga A."/>
            <person name="De vries R.P."/>
            <person name="Grigoriev I.V."/>
            <person name="Mortensen U.H."/>
            <person name="Andersen M.R."/>
            <person name="Baker S.E."/>
        </authorList>
    </citation>
    <scope>NUCLEOTIDE SEQUENCE [LARGE SCALE GENOMIC DNA]</scope>
    <source>
        <strain evidence="2 3">CBS 139.54b</strain>
    </source>
</reference>
<proteinExistence type="predicted"/>
<protein>
    <submittedName>
        <fullName evidence="2">Uncharacterized protein</fullName>
    </submittedName>
</protein>
<keyword evidence="3" id="KW-1185">Reference proteome</keyword>